<accession>A0AAN7JI08</accession>
<reference evidence="3 4" key="1">
    <citation type="journal article" date="2023" name="Hortic Res">
        <title>Pangenome of water caltrop reveals structural variations and asymmetric subgenome divergence after allopolyploidization.</title>
        <authorList>
            <person name="Zhang X."/>
            <person name="Chen Y."/>
            <person name="Wang L."/>
            <person name="Yuan Y."/>
            <person name="Fang M."/>
            <person name="Shi L."/>
            <person name="Lu R."/>
            <person name="Comes H.P."/>
            <person name="Ma Y."/>
            <person name="Chen Y."/>
            <person name="Huang G."/>
            <person name="Zhou Y."/>
            <person name="Zheng Z."/>
            <person name="Qiu Y."/>
        </authorList>
    </citation>
    <scope>NUCLEOTIDE SEQUENCE [LARGE SCALE GENOMIC DNA]</scope>
    <source>
        <tissue evidence="3">Roots</tissue>
    </source>
</reference>
<feature type="compositionally biased region" description="Basic and acidic residues" evidence="1">
    <location>
        <begin position="1"/>
        <end position="15"/>
    </location>
</feature>
<proteinExistence type="predicted"/>
<dbReference type="PANTHER" id="PTHR21860:SF2">
    <property type="entry name" value="GENERAL TRANSCRIPTION FACTOR 3C POLYPEPTIDE 6"/>
    <property type="match status" value="1"/>
</dbReference>
<dbReference type="InterPro" id="IPR042771">
    <property type="entry name" value="GTF3C6-like"/>
</dbReference>
<keyword evidence="4" id="KW-1185">Reference proteome</keyword>
<evidence type="ECO:0000256" key="1">
    <source>
        <dbReference type="SAM" id="MobiDB-lite"/>
    </source>
</evidence>
<dbReference type="GO" id="GO:0006383">
    <property type="term" value="P:transcription by RNA polymerase III"/>
    <property type="evidence" value="ECO:0007669"/>
    <property type="project" value="InterPro"/>
</dbReference>
<feature type="domain" description="Transcription factor TFIIIC triple barrel" evidence="2">
    <location>
        <begin position="99"/>
        <end position="207"/>
    </location>
</feature>
<dbReference type="Pfam" id="PF10419">
    <property type="entry name" value="TFIIIC_sub6"/>
    <property type="match status" value="1"/>
</dbReference>
<dbReference type="EMBL" id="JAXIOK010000022">
    <property type="protein sequence ID" value="KAK4743965.1"/>
    <property type="molecule type" value="Genomic_DNA"/>
</dbReference>
<feature type="compositionally biased region" description="Polar residues" evidence="1">
    <location>
        <begin position="16"/>
        <end position="25"/>
    </location>
</feature>
<feature type="region of interest" description="Disordered" evidence="1">
    <location>
        <begin position="1"/>
        <end position="25"/>
    </location>
</feature>
<evidence type="ECO:0000259" key="2">
    <source>
        <dbReference type="Pfam" id="PF10419"/>
    </source>
</evidence>
<protein>
    <recommendedName>
        <fullName evidence="2">Transcription factor TFIIIC triple barrel domain-containing protein</fullName>
    </recommendedName>
</protein>
<name>A0AAN7JI08_9MYRT</name>
<evidence type="ECO:0000313" key="4">
    <source>
        <dbReference type="Proteomes" id="UP001345219"/>
    </source>
</evidence>
<comment type="caution">
    <text evidence="3">The sequence shown here is derived from an EMBL/GenBank/DDBJ whole genome shotgun (WGS) entry which is preliminary data.</text>
</comment>
<dbReference type="Gene3D" id="2.60.40.4370">
    <property type="match status" value="1"/>
</dbReference>
<dbReference type="Proteomes" id="UP001345219">
    <property type="component" value="Chromosome 9"/>
</dbReference>
<dbReference type="PANTHER" id="PTHR21860">
    <property type="entry name" value="TRANSCRIPTION INITIATION FACTOR IIIC TFIIIC , POLYPEPTIDE 6-RELATED"/>
    <property type="match status" value="1"/>
</dbReference>
<dbReference type="InterPro" id="IPR019481">
    <property type="entry name" value="TFIIIC_triple_barrel"/>
</dbReference>
<dbReference type="FunFam" id="2.60.40.4370:FF:000002">
    <property type="entry name" value="Transcription factor TFIIIC, tau55-related protein"/>
    <property type="match status" value="1"/>
</dbReference>
<evidence type="ECO:0000313" key="3">
    <source>
        <dbReference type="EMBL" id="KAK4743965.1"/>
    </source>
</evidence>
<gene>
    <name evidence="3" type="ORF">SAY87_010277</name>
</gene>
<sequence>MREANVDLFDPRTIMDSDSTPVRPSVTRSESDFGFAFNHSNFSDRVLQVEIVPHLHDFKSDGEGCSSLADWTRNLKRPREETKKDNEMEHNSVESGQEIEEEYVLLDLESVSEVVDIPPNAPYVLSGLDTLNPVLVIDNRLKLIGHYEESIGTCIIFSENDVSSKVHVETGPTESSLFAGKHMEESNKAPKKEVRPEASLTKILKFRLSPDFDIQDETAKENGQAPEVARVFQPDKEWNFRDTDPRAREDTESKIDHLEVLGTGDGGEVVGTCPDVEDEGLLEPRDEEVCPLTHSLLHHPANPIQDDRPLASVHRVEGPNAALATLVRKETVLTGDTRGSNDINLNTK</sequence>
<organism evidence="3 4">
    <name type="scientific">Trapa incisa</name>
    <dbReference type="NCBI Taxonomy" id="236973"/>
    <lineage>
        <taxon>Eukaryota</taxon>
        <taxon>Viridiplantae</taxon>
        <taxon>Streptophyta</taxon>
        <taxon>Embryophyta</taxon>
        <taxon>Tracheophyta</taxon>
        <taxon>Spermatophyta</taxon>
        <taxon>Magnoliopsida</taxon>
        <taxon>eudicotyledons</taxon>
        <taxon>Gunneridae</taxon>
        <taxon>Pentapetalae</taxon>
        <taxon>rosids</taxon>
        <taxon>malvids</taxon>
        <taxon>Myrtales</taxon>
        <taxon>Lythraceae</taxon>
        <taxon>Trapa</taxon>
    </lineage>
</organism>
<dbReference type="GO" id="GO:0000127">
    <property type="term" value="C:transcription factor TFIIIC complex"/>
    <property type="evidence" value="ECO:0007669"/>
    <property type="project" value="TreeGrafter"/>
</dbReference>
<dbReference type="AlphaFoldDB" id="A0AAN7JI08"/>